<dbReference type="EMBL" id="QJKJ01004377">
    <property type="protein sequence ID" value="RDX94414.1"/>
    <property type="molecule type" value="Genomic_DNA"/>
</dbReference>
<name>A0A371GV34_MUCPR</name>
<evidence type="ECO:0000313" key="2">
    <source>
        <dbReference type="Proteomes" id="UP000257109"/>
    </source>
</evidence>
<sequence length="89" mass="10442">MYKCLISRHTSQNRIKNECIREKVEIAYIVENMVESRSRWFGHVWRRPAETPIRKVAGSPITRDDNEFEEVNIVQPNDFYQARDGDGGS</sequence>
<dbReference type="AlphaFoldDB" id="A0A371GV34"/>
<dbReference type="OrthoDB" id="1431547at2759"/>
<reference evidence="1" key="1">
    <citation type="submission" date="2018-05" db="EMBL/GenBank/DDBJ databases">
        <title>Draft genome of Mucuna pruriens seed.</title>
        <authorList>
            <person name="Nnadi N.E."/>
            <person name="Vos R."/>
            <person name="Hasami M.H."/>
            <person name="Devisetty U.K."/>
            <person name="Aguiy J.C."/>
        </authorList>
    </citation>
    <scope>NUCLEOTIDE SEQUENCE [LARGE SCALE GENOMIC DNA]</scope>
    <source>
        <strain evidence="1">JCA_2017</strain>
    </source>
</reference>
<protein>
    <submittedName>
        <fullName evidence="1">Uncharacterized protein</fullName>
    </submittedName>
</protein>
<evidence type="ECO:0000313" key="1">
    <source>
        <dbReference type="EMBL" id="RDX94414.1"/>
    </source>
</evidence>
<keyword evidence="2" id="KW-1185">Reference proteome</keyword>
<comment type="caution">
    <text evidence="1">The sequence shown here is derived from an EMBL/GenBank/DDBJ whole genome shotgun (WGS) entry which is preliminary data.</text>
</comment>
<dbReference type="Proteomes" id="UP000257109">
    <property type="component" value="Unassembled WGS sequence"/>
</dbReference>
<feature type="non-terminal residue" evidence="1">
    <location>
        <position position="1"/>
    </location>
</feature>
<gene>
    <name evidence="1" type="ORF">CR513_23200</name>
</gene>
<accession>A0A371GV34</accession>
<proteinExistence type="predicted"/>
<feature type="non-terminal residue" evidence="1">
    <location>
        <position position="89"/>
    </location>
</feature>
<organism evidence="1 2">
    <name type="scientific">Mucuna pruriens</name>
    <name type="common">Velvet bean</name>
    <name type="synonym">Dolichos pruriens</name>
    <dbReference type="NCBI Taxonomy" id="157652"/>
    <lineage>
        <taxon>Eukaryota</taxon>
        <taxon>Viridiplantae</taxon>
        <taxon>Streptophyta</taxon>
        <taxon>Embryophyta</taxon>
        <taxon>Tracheophyta</taxon>
        <taxon>Spermatophyta</taxon>
        <taxon>Magnoliopsida</taxon>
        <taxon>eudicotyledons</taxon>
        <taxon>Gunneridae</taxon>
        <taxon>Pentapetalae</taxon>
        <taxon>rosids</taxon>
        <taxon>fabids</taxon>
        <taxon>Fabales</taxon>
        <taxon>Fabaceae</taxon>
        <taxon>Papilionoideae</taxon>
        <taxon>50 kb inversion clade</taxon>
        <taxon>NPAAA clade</taxon>
        <taxon>indigoferoid/millettioid clade</taxon>
        <taxon>Phaseoleae</taxon>
        <taxon>Mucuna</taxon>
    </lineage>
</organism>